<organism evidence="4 6">
    <name type="scientific">Alcaligenes faecalis</name>
    <dbReference type="NCBI Taxonomy" id="511"/>
    <lineage>
        <taxon>Bacteria</taxon>
        <taxon>Pseudomonadati</taxon>
        <taxon>Pseudomonadota</taxon>
        <taxon>Betaproteobacteria</taxon>
        <taxon>Burkholderiales</taxon>
        <taxon>Alcaligenaceae</taxon>
        <taxon>Alcaligenes</taxon>
    </lineage>
</organism>
<sequence>MSKAKTDLPAVRLNAAVLTISDRRGPDDDTSGDYLAASLTDSGHYCVQRAISRDNIYAIRALLSQWILDPEINVIICNGGTGFSHKKSTIAAVTPLLDQVITGFGEQFRYLSYQDIGSSALQSDALAGTANRTLLFCIPGSGGACKLAWEKILKEQLDSRHRPCNFASEYLEPPKP</sequence>
<name>A0A2U2BL17_ALCFA</name>
<protein>
    <recommendedName>
        <fullName evidence="1 2">Molybdenum cofactor biosynthesis protein B</fullName>
    </recommendedName>
</protein>
<reference evidence="4 6" key="2">
    <citation type="submission" date="2018-05" db="EMBL/GenBank/DDBJ databases">
        <authorList>
            <person name="Lanie J.A."/>
            <person name="Ng W.-L."/>
            <person name="Kazmierczak K.M."/>
            <person name="Andrzejewski T.M."/>
            <person name="Davidsen T.M."/>
            <person name="Wayne K.J."/>
            <person name="Tettelin H."/>
            <person name="Glass J.I."/>
            <person name="Rusch D."/>
            <person name="Podicherti R."/>
            <person name="Tsui H.-C.T."/>
            <person name="Winkler M.E."/>
        </authorList>
    </citation>
    <scope>NUCLEOTIDE SEQUENCE [LARGE SCALE GENOMIC DNA]</scope>
    <source>
        <strain evidence="4 6">YBY</strain>
    </source>
</reference>
<dbReference type="InterPro" id="IPR036425">
    <property type="entry name" value="MoaB/Mog-like_dom_sf"/>
</dbReference>
<comment type="similarity">
    <text evidence="2">Belongs to the MoaB/Mog family.</text>
</comment>
<dbReference type="SUPFAM" id="SSF53218">
    <property type="entry name" value="Molybdenum cofactor biosynthesis proteins"/>
    <property type="match status" value="1"/>
</dbReference>
<feature type="domain" description="MoaB/Mog" evidence="3">
    <location>
        <begin position="16"/>
        <end position="160"/>
    </location>
</feature>
<proteinExistence type="inferred from homology"/>
<dbReference type="UniPathway" id="UPA00344"/>
<dbReference type="KEGG" id="afa:UZ73_07290"/>
<evidence type="ECO:0000313" key="5">
    <source>
        <dbReference type="EMBL" id="WBM39010.1"/>
    </source>
</evidence>
<gene>
    <name evidence="4" type="primary">moaB</name>
    <name evidence="4" type="ORF">DF183_08395</name>
    <name evidence="5" type="ORF">M2J83_04040</name>
</gene>
<dbReference type="AlphaFoldDB" id="A0A2U2BL17"/>
<dbReference type="RefSeq" id="WP_045930886.1">
    <property type="nucleotide sequence ID" value="NZ_CAXOJJ010000013.1"/>
</dbReference>
<dbReference type="GeneID" id="29368504"/>
<evidence type="ECO:0000256" key="2">
    <source>
        <dbReference type="PIRNR" id="PIRNR006443"/>
    </source>
</evidence>
<evidence type="ECO:0000313" key="4">
    <source>
        <dbReference type="EMBL" id="PWE14714.1"/>
    </source>
</evidence>
<dbReference type="EMBL" id="CP096916">
    <property type="protein sequence ID" value="WBM39010.1"/>
    <property type="molecule type" value="Genomic_DNA"/>
</dbReference>
<evidence type="ECO:0000313" key="6">
    <source>
        <dbReference type="Proteomes" id="UP000245216"/>
    </source>
</evidence>
<dbReference type="InterPro" id="IPR001453">
    <property type="entry name" value="MoaB/Mog_dom"/>
</dbReference>
<dbReference type="Pfam" id="PF00994">
    <property type="entry name" value="MoCF_biosynth"/>
    <property type="match status" value="1"/>
</dbReference>
<dbReference type="CDD" id="cd00886">
    <property type="entry name" value="MogA_MoaB"/>
    <property type="match status" value="1"/>
</dbReference>
<keyword evidence="2" id="KW-0501">Molybdenum cofactor biosynthesis</keyword>
<dbReference type="EMBL" id="QEXO01000002">
    <property type="protein sequence ID" value="PWE14714.1"/>
    <property type="molecule type" value="Genomic_DNA"/>
</dbReference>
<evidence type="ECO:0000313" key="7">
    <source>
        <dbReference type="Proteomes" id="UP001211866"/>
    </source>
</evidence>
<accession>A0A2U2BL17</accession>
<dbReference type="NCBIfam" id="TIGR02667">
    <property type="entry name" value="moaB_proteo"/>
    <property type="match status" value="1"/>
</dbReference>
<dbReference type="Proteomes" id="UP001211866">
    <property type="component" value="Chromosome"/>
</dbReference>
<evidence type="ECO:0000259" key="3">
    <source>
        <dbReference type="SMART" id="SM00852"/>
    </source>
</evidence>
<dbReference type="Gene3D" id="3.40.980.10">
    <property type="entry name" value="MoaB/Mog-like domain"/>
    <property type="match status" value="1"/>
</dbReference>
<dbReference type="PANTHER" id="PTHR43232:SF2">
    <property type="entry name" value="MOLYBDENUM COFACTOR BIOSYNTHESIS PROTEIN B"/>
    <property type="match status" value="1"/>
</dbReference>
<dbReference type="InterPro" id="IPR012245">
    <property type="entry name" value="MoaB"/>
</dbReference>
<dbReference type="Proteomes" id="UP000245216">
    <property type="component" value="Unassembled WGS sequence"/>
</dbReference>
<dbReference type="InterPro" id="IPR013484">
    <property type="entry name" value="MoaB_proteobac"/>
</dbReference>
<dbReference type="SMART" id="SM00852">
    <property type="entry name" value="MoCF_biosynth"/>
    <property type="match status" value="1"/>
</dbReference>
<comment type="function">
    <text evidence="2">May be involved in the biosynthesis of molybdopterin.</text>
</comment>
<reference evidence="5 7" key="3">
    <citation type="submission" date="2022-05" db="EMBL/GenBank/DDBJ databases">
        <title>Complete sequence of strain NY11312.</title>
        <authorList>
            <person name="Zhou D."/>
        </authorList>
    </citation>
    <scope>NUCLEOTIDE SEQUENCE [LARGE SCALE GENOMIC DNA]</scope>
    <source>
        <strain evidence="5 7">NY11312</strain>
    </source>
</reference>
<comment type="pathway">
    <text evidence="2">Cofactor biosynthesis; molybdopterin biosynthesis.</text>
</comment>
<dbReference type="NCBIfam" id="TIGR00177">
    <property type="entry name" value="molyb_syn"/>
    <property type="match status" value="1"/>
</dbReference>
<evidence type="ECO:0000256" key="1">
    <source>
        <dbReference type="ARBA" id="ARBA00015262"/>
    </source>
</evidence>
<dbReference type="PIRSF" id="PIRSF006443">
    <property type="entry name" value="MoaB"/>
    <property type="match status" value="1"/>
</dbReference>
<reference evidence="4 6" key="1">
    <citation type="submission" date="2018-05" db="EMBL/GenBank/DDBJ databases">
        <title>Genome Sequence of an Efficient Indole-Degrading Bacterium, Alcaligenes sp.YBY.</title>
        <authorList>
            <person name="Yang B."/>
        </authorList>
    </citation>
    <scope>NUCLEOTIDE SEQUENCE [LARGE SCALE GENOMIC DNA]</scope>
    <source>
        <strain evidence="4 6">YBY</strain>
    </source>
</reference>
<keyword evidence="7" id="KW-1185">Reference proteome</keyword>
<dbReference type="GO" id="GO:0005829">
    <property type="term" value="C:cytosol"/>
    <property type="evidence" value="ECO:0007669"/>
    <property type="project" value="TreeGrafter"/>
</dbReference>
<dbReference type="PANTHER" id="PTHR43232">
    <property type="entry name" value="MOLYBDENUM COFACTOR BIOSYNTHESIS PROTEIN B"/>
    <property type="match status" value="1"/>
</dbReference>
<dbReference type="STRING" id="511.UZ73_07290"/>
<dbReference type="GO" id="GO:0006777">
    <property type="term" value="P:Mo-molybdopterin cofactor biosynthetic process"/>
    <property type="evidence" value="ECO:0007669"/>
    <property type="project" value="UniProtKB-UniRule"/>
</dbReference>